<keyword evidence="2" id="KW-0472">Membrane</keyword>
<gene>
    <name evidence="3" type="ORF">LSUE1_G010143</name>
</gene>
<reference evidence="3 4" key="1">
    <citation type="submission" date="2018-05" db="EMBL/GenBank/DDBJ databases">
        <title>Genome sequencing and assembly of the regulated plant pathogen Lachnellula willkommii and related sister species for the development of diagnostic species identification markers.</title>
        <authorList>
            <person name="Giroux E."/>
            <person name="Bilodeau G."/>
        </authorList>
    </citation>
    <scope>NUCLEOTIDE SEQUENCE [LARGE SCALE GENOMIC DNA]</scope>
    <source>
        <strain evidence="3 4">CBS 268.59</strain>
    </source>
</reference>
<proteinExistence type="predicted"/>
<keyword evidence="4" id="KW-1185">Reference proteome</keyword>
<protein>
    <submittedName>
        <fullName evidence="3">Uncharacterized protein</fullName>
    </submittedName>
</protein>
<feature type="non-terminal residue" evidence="3">
    <location>
        <position position="709"/>
    </location>
</feature>
<dbReference type="EMBL" id="QGMK01000915">
    <property type="protein sequence ID" value="TVY75912.1"/>
    <property type="molecule type" value="Genomic_DNA"/>
</dbReference>
<feature type="transmembrane region" description="Helical" evidence="2">
    <location>
        <begin position="108"/>
        <end position="131"/>
    </location>
</feature>
<evidence type="ECO:0000313" key="3">
    <source>
        <dbReference type="EMBL" id="TVY75912.1"/>
    </source>
</evidence>
<keyword evidence="2" id="KW-0812">Transmembrane</keyword>
<feature type="region of interest" description="Disordered" evidence="1">
    <location>
        <begin position="1"/>
        <end position="39"/>
    </location>
</feature>
<organism evidence="3 4">
    <name type="scientific">Lachnellula suecica</name>
    <dbReference type="NCBI Taxonomy" id="602035"/>
    <lineage>
        <taxon>Eukaryota</taxon>
        <taxon>Fungi</taxon>
        <taxon>Dikarya</taxon>
        <taxon>Ascomycota</taxon>
        <taxon>Pezizomycotina</taxon>
        <taxon>Leotiomycetes</taxon>
        <taxon>Helotiales</taxon>
        <taxon>Lachnaceae</taxon>
        <taxon>Lachnellula</taxon>
    </lineage>
</organism>
<name>A0A8T9C1S5_9HELO</name>
<feature type="transmembrane region" description="Helical" evidence="2">
    <location>
        <begin position="151"/>
        <end position="168"/>
    </location>
</feature>
<sequence length="709" mass="76732">MAPQGEPRDSVGEAITAEGPDDTPFPKPHAGENLHSRTSSTNLNEYHGLLHGPRIQFRYDTANRFKFPSTATTIQPPRKEKKKGIHVPSWASVPDYLEEKGPERMRTLLVDAFLVLVSIPFFALAGVIIQLDGEKVVGHQLYALDQCIKCAATFFPLFFSFIVGRAAIKIASWKLERGTTLGLLESLMGSRTVGGTFVTQLRLWPLTFMGVGLIALWSLSPLSSQAILRMVSTTDSAVPAPLNISYTSTRQPSYSGDSQFQNSWFAGFASMFGAALLAPPAVKTSPMDLWGNVKIPLFSSLSDLPQDQNGWRNIPQNNASINYSSLFGIPISALPAGNSTFQLESTYLELSCPNRTSSLTRSYDPNSTQGSTFYNPDLISTSGPFLGGLNVTSDTSWAVGYLGSEVESFLPSNDPASQCLDCLPSNLTTQTALPGLFLYQDFEGAHNVTSIYCTPSQAYVESNIFCTQTSTTQSCAVVSQRLSLLPHISSALTPLSFSTVLDGLSEFLPLATQKLSGVDTMQNYIVSPLDNNFIQSTKAPGLAITPATSNISTPETESRFLELPLSDFSTRLSQIINTYLQGSTLDSTTYLTGSALPSSPNPVAATPSEVSAQIQNPFITVPANSTQLVLIYTASYPWLAISLLSTTLLLAAALTAAIISRLTLTRDYLPYVSSLLCESQFSSMHQGGVQLDGLSRSRECRDLRVRLGD</sequence>
<evidence type="ECO:0000256" key="1">
    <source>
        <dbReference type="SAM" id="MobiDB-lite"/>
    </source>
</evidence>
<evidence type="ECO:0000313" key="4">
    <source>
        <dbReference type="Proteomes" id="UP000469558"/>
    </source>
</evidence>
<feature type="compositionally biased region" description="Basic and acidic residues" evidence="1">
    <location>
        <begin position="1"/>
        <end position="11"/>
    </location>
</feature>
<feature type="transmembrane region" description="Helical" evidence="2">
    <location>
        <begin position="636"/>
        <end position="659"/>
    </location>
</feature>
<keyword evidence="2" id="KW-1133">Transmembrane helix</keyword>
<evidence type="ECO:0000256" key="2">
    <source>
        <dbReference type="SAM" id="Phobius"/>
    </source>
</evidence>
<comment type="caution">
    <text evidence="3">The sequence shown here is derived from an EMBL/GenBank/DDBJ whole genome shotgun (WGS) entry which is preliminary data.</text>
</comment>
<dbReference type="Proteomes" id="UP000469558">
    <property type="component" value="Unassembled WGS sequence"/>
</dbReference>
<accession>A0A8T9C1S5</accession>
<dbReference type="OrthoDB" id="3692311at2759"/>
<dbReference type="AlphaFoldDB" id="A0A8T9C1S5"/>
<feature type="transmembrane region" description="Helical" evidence="2">
    <location>
        <begin position="201"/>
        <end position="219"/>
    </location>
</feature>